<name>A0AAN6TJI2_9PEZI</name>
<evidence type="ECO:0008006" key="5">
    <source>
        <dbReference type="Google" id="ProtNLM"/>
    </source>
</evidence>
<dbReference type="InterPro" id="IPR001138">
    <property type="entry name" value="Zn2Cys6_DnaBD"/>
</dbReference>
<evidence type="ECO:0000256" key="2">
    <source>
        <dbReference type="SAM" id="MobiDB-lite"/>
    </source>
</evidence>
<dbReference type="Proteomes" id="UP001302812">
    <property type="component" value="Unassembled WGS sequence"/>
</dbReference>
<evidence type="ECO:0000256" key="1">
    <source>
        <dbReference type="ARBA" id="ARBA00023242"/>
    </source>
</evidence>
<feature type="region of interest" description="Disordered" evidence="2">
    <location>
        <begin position="52"/>
        <end position="71"/>
    </location>
</feature>
<keyword evidence="1" id="KW-0539">Nucleus</keyword>
<dbReference type="CDD" id="cd00067">
    <property type="entry name" value="GAL4"/>
    <property type="match status" value="1"/>
</dbReference>
<comment type="caution">
    <text evidence="3">The sequence shown here is derived from an EMBL/GenBank/DDBJ whole genome shotgun (WGS) entry which is preliminary data.</text>
</comment>
<reference evidence="3" key="2">
    <citation type="submission" date="2023-05" db="EMBL/GenBank/DDBJ databases">
        <authorList>
            <consortium name="Lawrence Berkeley National Laboratory"/>
            <person name="Steindorff A."/>
            <person name="Hensen N."/>
            <person name="Bonometti L."/>
            <person name="Westerberg I."/>
            <person name="Brannstrom I.O."/>
            <person name="Guillou S."/>
            <person name="Cros-Aarteil S."/>
            <person name="Calhoun S."/>
            <person name="Haridas S."/>
            <person name="Kuo A."/>
            <person name="Mondo S."/>
            <person name="Pangilinan J."/>
            <person name="Riley R."/>
            <person name="Labutti K."/>
            <person name="Andreopoulos B."/>
            <person name="Lipzen A."/>
            <person name="Chen C."/>
            <person name="Yanf M."/>
            <person name="Daum C."/>
            <person name="Ng V."/>
            <person name="Clum A."/>
            <person name="Ohm R."/>
            <person name="Martin F."/>
            <person name="Silar P."/>
            <person name="Natvig D."/>
            <person name="Lalanne C."/>
            <person name="Gautier V."/>
            <person name="Ament-Velasquez S.L."/>
            <person name="Kruys A."/>
            <person name="Hutchinson M.I."/>
            <person name="Powell A.J."/>
            <person name="Barry K."/>
            <person name="Miller A.N."/>
            <person name="Grigoriev I.V."/>
            <person name="Debuchy R."/>
            <person name="Gladieux P."/>
            <person name="Thoren M.H."/>
            <person name="Johannesson H."/>
        </authorList>
    </citation>
    <scope>NUCLEOTIDE SEQUENCE</scope>
    <source>
        <strain evidence="3">CBS 508.74</strain>
    </source>
</reference>
<dbReference type="GeneID" id="89936676"/>
<dbReference type="RefSeq" id="XP_064673115.1">
    <property type="nucleotide sequence ID" value="XM_064812551.1"/>
</dbReference>
<reference evidence="3" key="1">
    <citation type="journal article" date="2023" name="Mol. Phylogenet. Evol.">
        <title>Genome-scale phylogeny and comparative genomics of the fungal order Sordariales.</title>
        <authorList>
            <person name="Hensen N."/>
            <person name="Bonometti L."/>
            <person name="Westerberg I."/>
            <person name="Brannstrom I.O."/>
            <person name="Guillou S."/>
            <person name="Cros-Aarteil S."/>
            <person name="Calhoun S."/>
            <person name="Haridas S."/>
            <person name="Kuo A."/>
            <person name="Mondo S."/>
            <person name="Pangilinan J."/>
            <person name="Riley R."/>
            <person name="LaButti K."/>
            <person name="Andreopoulos B."/>
            <person name="Lipzen A."/>
            <person name="Chen C."/>
            <person name="Yan M."/>
            <person name="Daum C."/>
            <person name="Ng V."/>
            <person name="Clum A."/>
            <person name="Steindorff A."/>
            <person name="Ohm R.A."/>
            <person name="Martin F."/>
            <person name="Silar P."/>
            <person name="Natvig D.O."/>
            <person name="Lalanne C."/>
            <person name="Gautier V."/>
            <person name="Ament-Velasquez S.L."/>
            <person name="Kruys A."/>
            <person name="Hutchinson M.I."/>
            <person name="Powell A.J."/>
            <person name="Barry K."/>
            <person name="Miller A.N."/>
            <person name="Grigoriev I.V."/>
            <person name="Debuchy R."/>
            <person name="Gladieux P."/>
            <person name="Hiltunen Thoren M."/>
            <person name="Johannesson H."/>
        </authorList>
    </citation>
    <scope>NUCLEOTIDE SEQUENCE</scope>
    <source>
        <strain evidence="3">CBS 508.74</strain>
    </source>
</reference>
<proteinExistence type="predicted"/>
<dbReference type="EMBL" id="MU853334">
    <property type="protein sequence ID" value="KAK4115545.1"/>
    <property type="molecule type" value="Genomic_DNA"/>
</dbReference>
<feature type="compositionally biased region" description="Low complexity" evidence="2">
    <location>
        <begin position="53"/>
        <end position="67"/>
    </location>
</feature>
<evidence type="ECO:0000313" key="3">
    <source>
        <dbReference type="EMBL" id="KAK4115545.1"/>
    </source>
</evidence>
<dbReference type="SUPFAM" id="SSF57701">
    <property type="entry name" value="Zn2/Cys6 DNA-binding domain"/>
    <property type="match status" value="1"/>
</dbReference>
<sequence>MQPTHNTDGPLQPGYVRASSMTLPILGLDDSEASDFGYSTYFPDQHDTGYLAEESSASTSTPPFSASNAGPTIRALTPTRLQLPSSSSPSAAAAPIALPNVRSGSLAGTSPGQAKQRLERRGHTKSRRGCFNCKRRRIKASHDALMSLQCQETKPACGHCIKTGLKCEYPAAPTIVHQPQHQIPIFSLQDMRFFQHYLMYCYPHHPIGSEDVWLHEIPCLSHKYEFLMHAILGFAASALINMDPSALQPAMEHRYKAIKAIKRVLADAAAKQDSTAPSSSSESRSPSPSPQSSKKKKKDLSCNNIYKPSDNFYEECNALIATCFVLTFQSVLLEDGMAEYMSFIRGVIIVSVQMYMQGGGAHLVFSDYMGDDSQVGRLQPHMEKLPLVNKEWVDAAVEAIAGLEGLLTDEVERQNWEMIYDMAKKLYTSSWEAYRALMSHYGWWMMLPHEKFRRLVEPGSQVAVLLATHWIALKQIMAIITDTEMQAASKLPEAKGANTQLLRHSGMDGWLRFLNRQVDEVHQRYNRWPVWVQAQMDRDWRYFGKTF</sequence>
<dbReference type="GO" id="GO:0008270">
    <property type="term" value="F:zinc ion binding"/>
    <property type="evidence" value="ECO:0007669"/>
    <property type="project" value="InterPro"/>
</dbReference>
<protein>
    <recommendedName>
        <fullName evidence="5">Zn(2)-C6 fungal-type domain-containing protein</fullName>
    </recommendedName>
</protein>
<gene>
    <name evidence="3" type="ORF">N656DRAFT_725006</name>
</gene>
<organism evidence="3 4">
    <name type="scientific">Canariomyces notabilis</name>
    <dbReference type="NCBI Taxonomy" id="2074819"/>
    <lineage>
        <taxon>Eukaryota</taxon>
        <taxon>Fungi</taxon>
        <taxon>Dikarya</taxon>
        <taxon>Ascomycota</taxon>
        <taxon>Pezizomycotina</taxon>
        <taxon>Sordariomycetes</taxon>
        <taxon>Sordariomycetidae</taxon>
        <taxon>Sordariales</taxon>
        <taxon>Chaetomiaceae</taxon>
        <taxon>Canariomyces</taxon>
    </lineage>
</organism>
<dbReference type="Gene3D" id="4.10.240.10">
    <property type="entry name" value="Zn(2)-C6 fungal-type DNA-binding domain"/>
    <property type="match status" value="1"/>
</dbReference>
<dbReference type="PANTHER" id="PTHR47784">
    <property type="entry name" value="STEROL UPTAKE CONTROL PROTEIN 2"/>
    <property type="match status" value="1"/>
</dbReference>
<dbReference type="GO" id="GO:0001228">
    <property type="term" value="F:DNA-binding transcription activator activity, RNA polymerase II-specific"/>
    <property type="evidence" value="ECO:0007669"/>
    <property type="project" value="TreeGrafter"/>
</dbReference>
<feature type="region of interest" description="Disordered" evidence="2">
    <location>
        <begin position="101"/>
        <end position="123"/>
    </location>
</feature>
<evidence type="ECO:0000313" key="4">
    <source>
        <dbReference type="Proteomes" id="UP001302812"/>
    </source>
</evidence>
<dbReference type="InterPro" id="IPR053157">
    <property type="entry name" value="Sterol_Uptake_Regulator"/>
</dbReference>
<accession>A0AAN6TJI2</accession>
<feature type="compositionally biased region" description="Polar residues" evidence="2">
    <location>
        <begin position="102"/>
        <end position="113"/>
    </location>
</feature>
<feature type="compositionally biased region" description="Low complexity" evidence="2">
    <location>
        <begin position="274"/>
        <end position="292"/>
    </location>
</feature>
<dbReference type="AlphaFoldDB" id="A0AAN6TJI2"/>
<dbReference type="InterPro" id="IPR036864">
    <property type="entry name" value="Zn2-C6_fun-type_DNA-bd_sf"/>
</dbReference>
<feature type="region of interest" description="Disordered" evidence="2">
    <location>
        <begin position="272"/>
        <end position="299"/>
    </location>
</feature>
<dbReference type="PANTHER" id="PTHR47784:SF7">
    <property type="entry name" value="ZN(II)2CYS6 TRANSCRIPTION FACTOR (EUROFUNG)"/>
    <property type="match status" value="1"/>
</dbReference>
<keyword evidence="4" id="KW-1185">Reference proteome</keyword>